<protein>
    <submittedName>
        <fullName evidence="7">Lipid A biosynthesis acyltransferase</fullName>
    </submittedName>
</protein>
<reference evidence="7 8" key="1">
    <citation type="submission" date="2017-03" db="EMBL/GenBank/DDBJ databases">
        <authorList>
            <person name="Afonso C.L."/>
            <person name="Miller P.J."/>
            <person name="Scott M.A."/>
            <person name="Spackman E."/>
            <person name="Goraichik I."/>
            <person name="Dimitrov K.M."/>
            <person name="Suarez D.L."/>
            <person name="Swayne D.E."/>
        </authorList>
    </citation>
    <scope>NUCLEOTIDE SEQUENCE [LARGE SCALE GENOMIC DNA]</scope>
    <source>
        <strain evidence="7">Genome sequencing of Nitrospira japonica strain NJ11</strain>
    </source>
</reference>
<dbReference type="AlphaFoldDB" id="A0A1W1I1G2"/>
<dbReference type="CDD" id="cd07984">
    <property type="entry name" value="LPLAT_LABLAT-like"/>
    <property type="match status" value="1"/>
</dbReference>
<dbReference type="RefSeq" id="WP_172834115.1">
    <property type="nucleotide sequence ID" value="NZ_LT828648.1"/>
</dbReference>
<keyword evidence="6 7" id="KW-0012">Acyltransferase</keyword>
<evidence type="ECO:0000256" key="1">
    <source>
        <dbReference type="ARBA" id="ARBA00004533"/>
    </source>
</evidence>
<dbReference type="GO" id="GO:0005886">
    <property type="term" value="C:plasma membrane"/>
    <property type="evidence" value="ECO:0007669"/>
    <property type="project" value="UniProtKB-SubCell"/>
</dbReference>
<dbReference type="GO" id="GO:0009247">
    <property type="term" value="P:glycolipid biosynthetic process"/>
    <property type="evidence" value="ECO:0007669"/>
    <property type="project" value="UniProtKB-ARBA"/>
</dbReference>
<evidence type="ECO:0000256" key="6">
    <source>
        <dbReference type="ARBA" id="ARBA00023315"/>
    </source>
</evidence>
<dbReference type="PIRSF" id="PIRSF028561">
    <property type="entry name" value="Ac_Trasf"/>
    <property type="match status" value="1"/>
</dbReference>
<dbReference type="STRING" id="1325564.NSJP_0663"/>
<dbReference type="InterPro" id="IPR004960">
    <property type="entry name" value="LipA_acyltrans"/>
</dbReference>
<evidence type="ECO:0000313" key="7">
    <source>
        <dbReference type="EMBL" id="SLM46835.1"/>
    </source>
</evidence>
<evidence type="ECO:0000256" key="3">
    <source>
        <dbReference type="ARBA" id="ARBA00022519"/>
    </source>
</evidence>
<accession>A0A1W1I1G2</accession>
<organism evidence="7 8">
    <name type="scientific">Nitrospira japonica</name>
    <dbReference type="NCBI Taxonomy" id="1325564"/>
    <lineage>
        <taxon>Bacteria</taxon>
        <taxon>Pseudomonadati</taxon>
        <taxon>Nitrospirota</taxon>
        <taxon>Nitrospiria</taxon>
        <taxon>Nitrospirales</taxon>
        <taxon>Nitrospiraceae</taxon>
        <taxon>Nitrospira</taxon>
    </lineage>
</organism>
<comment type="subcellular location">
    <subcellularLocation>
        <location evidence="1">Cell inner membrane</location>
    </subcellularLocation>
</comment>
<keyword evidence="2" id="KW-1003">Cell membrane</keyword>
<dbReference type="PANTHER" id="PTHR30606:SF9">
    <property type="entry name" value="LIPID A BIOSYNTHESIS LAUROYLTRANSFERASE"/>
    <property type="match status" value="1"/>
</dbReference>
<dbReference type="GO" id="GO:0016746">
    <property type="term" value="F:acyltransferase activity"/>
    <property type="evidence" value="ECO:0007669"/>
    <property type="project" value="UniProtKB-KW"/>
</dbReference>
<dbReference type="Pfam" id="PF03279">
    <property type="entry name" value="Lip_A_acyltrans"/>
    <property type="match status" value="1"/>
</dbReference>
<evidence type="ECO:0000256" key="4">
    <source>
        <dbReference type="ARBA" id="ARBA00022679"/>
    </source>
</evidence>
<proteinExistence type="predicted"/>
<name>A0A1W1I1G2_9BACT</name>
<dbReference type="EMBL" id="LT828648">
    <property type="protein sequence ID" value="SLM46835.1"/>
    <property type="molecule type" value="Genomic_DNA"/>
</dbReference>
<dbReference type="Proteomes" id="UP000192042">
    <property type="component" value="Chromosome I"/>
</dbReference>
<sequence length="306" mass="35462">MSEEWLGRPERGSLVLLRLLTWFSLRIGRPLSRLLLYPICLYFVVFSRGTSLISRRYLERVLGRHVQWTDIFLHYHTFASTIHDRVYLLSGQHRWFDVKTEGTEIVESLLDRKCGFILMGSHLGSFEVLRAKGLLERHLPIHVVMHEGAASNLNSVLHGLCAGIRDRIIQPGRPDTMLKVKECLDKGEVVGILADRVLSGEKTVNCSFLGASTVFPEGPFLLAGMLQVPVVLFFGFYEGGRQYRIRFEPFAEAIHWDRARRAEASVEWVRQYAKRLEYYCLRYPYNWFNFYELSDRTTDSDMPARP</sequence>
<dbReference type="InterPro" id="IPR014548">
    <property type="entry name" value="Ac_Trasf"/>
</dbReference>
<gene>
    <name evidence="7" type="ORF">NSJP_0663</name>
</gene>
<dbReference type="PANTHER" id="PTHR30606">
    <property type="entry name" value="LIPID A BIOSYNTHESIS LAUROYL ACYLTRANSFERASE"/>
    <property type="match status" value="1"/>
</dbReference>
<keyword evidence="4 7" id="KW-0808">Transferase</keyword>
<dbReference type="KEGG" id="nja:NSJP_0663"/>
<keyword evidence="3" id="KW-0997">Cell inner membrane</keyword>
<evidence type="ECO:0000313" key="8">
    <source>
        <dbReference type="Proteomes" id="UP000192042"/>
    </source>
</evidence>
<keyword evidence="5" id="KW-0472">Membrane</keyword>
<evidence type="ECO:0000256" key="2">
    <source>
        <dbReference type="ARBA" id="ARBA00022475"/>
    </source>
</evidence>
<keyword evidence="8" id="KW-1185">Reference proteome</keyword>
<evidence type="ECO:0000256" key="5">
    <source>
        <dbReference type="ARBA" id="ARBA00023136"/>
    </source>
</evidence>